<name>A0AAW2AZF4_CULAL</name>
<accession>A0AAW2AZF4</accession>
<reference evidence="4 5" key="1">
    <citation type="submission" date="2024-05" db="EMBL/GenBank/DDBJ databases">
        <title>A high-quality chromosomal-level genome assembly of Topmouth culter (Culter alburnus).</title>
        <authorList>
            <person name="Zhao H."/>
        </authorList>
    </citation>
    <scope>NUCLEOTIDE SEQUENCE [LARGE SCALE GENOMIC DNA]</scope>
    <source>
        <strain evidence="4">CATC2023</strain>
        <tissue evidence="4">Muscle</tissue>
    </source>
</reference>
<keyword evidence="5" id="KW-1185">Reference proteome</keyword>
<feature type="domain" description="U-box" evidence="3">
    <location>
        <begin position="957"/>
        <end position="994"/>
    </location>
</feature>
<sequence>MEFNQVQKNEFRNMIEEIQRLGSAPAHEEPLRKSLQAYSLYYSFPKCQGRKEMHDMDPFQNTVEDLLLRIGIGENIGDDMTVCLFTAEGMPLTDDPFFNTWSLKDRHIDNGSELYAIFTPKENLRGTATDSQQQDCIRNEGPNTVFCHVMLKGRYDIRVNLDCDTLIDLIGRLSLESGIPSHVLHLKDYDWNVGEILYNLGIREDTVLQFSLSSLYGEVPEMNKFCQSDITPSVKQTEKGLSAFFSVLNVIRIEDGGDEFKEVIAYIRKISGCNALAQILFQVMCQNVTGTRVQKIALVEGLYYLFRELLPSHTKRSDDRIIEDMDVFEYAPVCWAYLMSQAKDMSTEHENYTEISMKAPSTNQRFCEPVRVPGVPEVFERMDVLDVIRESGTIPNCSELNLNETSLKKATDVEKILLSLPPFIESFPLWTDCDGTTPDSSFNINPEETFAQMNKKVEDYSHLVVTPPLQLKAFGVSAPRLILLSPDRFGMYSYKDKGTPQSIVVFEPLAGKHITVNIDELANKLRDVREDLTFKVTKTPKEAIVVLLDSSSSMGEECFDKDCKMKRIEAIKEIFDSFANRCMAYNFEQVICLVKFDSVVKTLHTFTETVETFKEHVHALQPSGATLLYDALNRGCKELNQIRQRFPDCRCRILCLTDGNDCGSMCLPVDIAKKLMSSKIVVDAVLIGAVHNTELHGISNVTGGCCFKPETSKEALQLFEMETVLSMELRKEKKHFDVSSINTVNDLNIFRTCGYDVKPEVKLPPQIHNKVTLTKNALKKRIMESKTGIFLEKDRRILEELKNLHCDPHPFCTVLPSEADFTFWKILMRGPPDTPYEDGVFELYCEFGPEYPVKPPLVRFVTPVYHCNVNNVGRICHNVFDRNYSAHITMREILDAIFGLLIAPEPEDPLDSILAEEFQSNRHKYEEEAKKSTKMYASSSLEDLEKRYVGPELQKNVTPPTLTCPLSHKLFIDPVKTTDGMVYERSAIEDHVKQ</sequence>
<dbReference type="InterPro" id="IPR036465">
    <property type="entry name" value="vWFA_dom_sf"/>
</dbReference>
<dbReference type="SUPFAM" id="SSF54495">
    <property type="entry name" value="UBC-like"/>
    <property type="match status" value="1"/>
</dbReference>
<dbReference type="InterPro" id="IPR013083">
    <property type="entry name" value="Znf_RING/FYVE/PHD"/>
</dbReference>
<dbReference type="Gene3D" id="3.40.50.410">
    <property type="entry name" value="von Willebrand factor, type A domain"/>
    <property type="match status" value="1"/>
</dbReference>
<dbReference type="PROSITE" id="PS51698">
    <property type="entry name" value="U_BOX"/>
    <property type="match status" value="1"/>
</dbReference>
<dbReference type="AlphaFoldDB" id="A0AAW2AZF4"/>
<evidence type="ECO:0000259" key="2">
    <source>
        <dbReference type="PROSITE" id="PS50234"/>
    </source>
</evidence>
<dbReference type="PANTHER" id="PTHR24068">
    <property type="entry name" value="UBIQUITIN-CONJUGATING ENZYME E2"/>
    <property type="match status" value="1"/>
</dbReference>
<dbReference type="EMBL" id="JAWDJR010000003">
    <property type="protein sequence ID" value="KAK9978942.1"/>
    <property type="molecule type" value="Genomic_DNA"/>
</dbReference>
<dbReference type="SMART" id="SM00212">
    <property type="entry name" value="UBCc"/>
    <property type="match status" value="1"/>
</dbReference>
<dbReference type="GO" id="GO:0016567">
    <property type="term" value="P:protein ubiquitination"/>
    <property type="evidence" value="ECO:0007669"/>
    <property type="project" value="InterPro"/>
</dbReference>
<dbReference type="Pfam" id="PF00179">
    <property type="entry name" value="UQ_con"/>
    <property type="match status" value="1"/>
</dbReference>
<evidence type="ECO:0000259" key="3">
    <source>
        <dbReference type="PROSITE" id="PS51698"/>
    </source>
</evidence>
<dbReference type="SUPFAM" id="SSF57850">
    <property type="entry name" value="RING/U-box"/>
    <property type="match status" value="1"/>
</dbReference>
<dbReference type="GO" id="GO:0004842">
    <property type="term" value="F:ubiquitin-protein transferase activity"/>
    <property type="evidence" value="ECO:0007669"/>
    <property type="project" value="InterPro"/>
</dbReference>
<evidence type="ECO:0000313" key="5">
    <source>
        <dbReference type="Proteomes" id="UP001479290"/>
    </source>
</evidence>
<comment type="caution">
    <text evidence="4">The sequence shown here is derived from an EMBL/GenBank/DDBJ whole genome shotgun (WGS) entry which is preliminary data.</text>
</comment>
<dbReference type="InterPro" id="IPR016135">
    <property type="entry name" value="UBQ-conjugating_enzyme/RWD"/>
</dbReference>
<dbReference type="SMART" id="SM00327">
    <property type="entry name" value="VWA"/>
    <property type="match status" value="1"/>
</dbReference>
<feature type="domain" description="VWFA" evidence="2">
    <location>
        <begin position="543"/>
        <end position="741"/>
    </location>
</feature>
<dbReference type="InterPro" id="IPR002035">
    <property type="entry name" value="VWF_A"/>
</dbReference>
<dbReference type="CDD" id="cd00198">
    <property type="entry name" value="vWFA"/>
    <property type="match status" value="1"/>
</dbReference>
<gene>
    <name evidence="4" type="ORF">ABG768_020678</name>
</gene>
<dbReference type="InterPro" id="IPR003613">
    <property type="entry name" value="Ubox_domain"/>
</dbReference>
<dbReference type="Gene3D" id="3.10.110.10">
    <property type="entry name" value="Ubiquitin Conjugating Enzyme"/>
    <property type="match status" value="1"/>
</dbReference>
<dbReference type="PROSITE" id="PS50234">
    <property type="entry name" value="VWFA"/>
    <property type="match status" value="1"/>
</dbReference>
<dbReference type="InterPro" id="IPR000608">
    <property type="entry name" value="UBC"/>
</dbReference>
<organism evidence="4 5">
    <name type="scientific">Culter alburnus</name>
    <name type="common">Topmouth culter</name>
    <dbReference type="NCBI Taxonomy" id="194366"/>
    <lineage>
        <taxon>Eukaryota</taxon>
        <taxon>Metazoa</taxon>
        <taxon>Chordata</taxon>
        <taxon>Craniata</taxon>
        <taxon>Vertebrata</taxon>
        <taxon>Euteleostomi</taxon>
        <taxon>Actinopterygii</taxon>
        <taxon>Neopterygii</taxon>
        <taxon>Teleostei</taxon>
        <taxon>Ostariophysi</taxon>
        <taxon>Cypriniformes</taxon>
        <taxon>Xenocyprididae</taxon>
        <taxon>Xenocypridinae</taxon>
        <taxon>Culter</taxon>
    </lineage>
</organism>
<evidence type="ECO:0000259" key="1">
    <source>
        <dbReference type="PROSITE" id="PS50127"/>
    </source>
</evidence>
<dbReference type="SUPFAM" id="SSF53300">
    <property type="entry name" value="vWA-like"/>
    <property type="match status" value="1"/>
</dbReference>
<evidence type="ECO:0000313" key="4">
    <source>
        <dbReference type="EMBL" id="KAK9978942.1"/>
    </source>
</evidence>
<dbReference type="PROSITE" id="PS50127">
    <property type="entry name" value="UBC_2"/>
    <property type="match status" value="1"/>
</dbReference>
<feature type="domain" description="UBC core" evidence="1">
    <location>
        <begin position="792"/>
        <end position="938"/>
    </location>
</feature>
<protein>
    <submittedName>
        <fullName evidence="4">Uncharacterized protein</fullName>
    </submittedName>
</protein>
<dbReference type="CDD" id="cd23833">
    <property type="entry name" value="UBCc_ApmR795-like"/>
    <property type="match status" value="1"/>
</dbReference>
<dbReference type="Pfam" id="PF13519">
    <property type="entry name" value="VWA_2"/>
    <property type="match status" value="1"/>
</dbReference>
<proteinExistence type="predicted"/>
<dbReference type="Gene3D" id="3.30.40.10">
    <property type="entry name" value="Zinc/RING finger domain, C3HC4 (zinc finger)"/>
    <property type="match status" value="1"/>
</dbReference>
<dbReference type="CDD" id="cd16453">
    <property type="entry name" value="RING-Ubox"/>
    <property type="match status" value="1"/>
</dbReference>
<dbReference type="Proteomes" id="UP001479290">
    <property type="component" value="Unassembled WGS sequence"/>
</dbReference>
<dbReference type="Pfam" id="PF04564">
    <property type="entry name" value="U-box"/>
    <property type="match status" value="1"/>
</dbReference>